<gene>
    <name evidence="1" type="ORF">F383_07115</name>
</gene>
<reference evidence="2" key="1">
    <citation type="submission" date="2014-09" db="EMBL/GenBank/DDBJ databases">
        <authorList>
            <person name="Mudge J."/>
            <person name="Ramaraj T."/>
            <person name="Lindquist I.E."/>
            <person name="Bharti A.K."/>
            <person name="Sundararajan A."/>
            <person name="Cameron C.T."/>
            <person name="Woodward J.E."/>
            <person name="May G.D."/>
            <person name="Brubaker C."/>
            <person name="Broadhvest J."/>
            <person name="Wilkins T.A."/>
        </authorList>
    </citation>
    <scope>NUCLEOTIDE SEQUENCE</scope>
    <source>
        <strain evidence="2">cv. AKA8401</strain>
    </source>
</reference>
<dbReference type="Gene3D" id="3.80.10.10">
    <property type="entry name" value="Ribonuclease Inhibitor"/>
    <property type="match status" value="1"/>
</dbReference>
<dbReference type="PANTHER" id="PTHR11017:SF559">
    <property type="entry name" value="DISEASE RESISTANCE PROTEIN CHL1"/>
    <property type="match status" value="1"/>
</dbReference>
<name>A0A0B0PKZ7_GOSAR</name>
<dbReference type="GO" id="GO:0006952">
    <property type="term" value="P:defense response"/>
    <property type="evidence" value="ECO:0007669"/>
    <property type="project" value="InterPro"/>
</dbReference>
<keyword evidence="2" id="KW-1185">Reference proteome</keyword>
<dbReference type="PANTHER" id="PTHR11017">
    <property type="entry name" value="LEUCINE-RICH REPEAT-CONTAINING PROTEIN"/>
    <property type="match status" value="1"/>
</dbReference>
<evidence type="ECO:0000313" key="1">
    <source>
        <dbReference type="EMBL" id="KHG24066.1"/>
    </source>
</evidence>
<protein>
    <submittedName>
        <fullName evidence="1">Suppressor of npr1-1, constitutive 1-like protein</fullName>
    </submittedName>
</protein>
<dbReference type="InterPro" id="IPR032675">
    <property type="entry name" value="LRR_dom_sf"/>
</dbReference>
<evidence type="ECO:0000313" key="2">
    <source>
        <dbReference type="Proteomes" id="UP000032142"/>
    </source>
</evidence>
<accession>A0A0B0PKZ7</accession>
<sequence>MGCPLRSLPSNFQPENLVILLLSYSNIEQLWKENILLYKLKVLNLKGSENLMKTPNFATTPNLEILVLEGCTRLANVHPSVGVLKRLKVAQILKAFQRLMAKWNEPCESPKQHRWVQKFKNS</sequence>
<dbReference type="SUPFAM" id="SSF52058">
    <property type="entry name" value="L domain-like"/>
    <property type="match status" value="1"/>
</dbReference>
<proteinExistence type="predicted"/>
<dbReference type="AlphaFoldDB" id="A0A0B0PKZ7"/>
<dbReference type="InterPro" id="IPR044974">
    <property type="entry name" value="Disease_R_plants"/>
</dbReference>
<dbReference type="EMBL" id="KN427324">
    <property type="protein sequence ID" value="KHG24066.1"/>
    <property type="molecule type" value="Genomic_DNA"/>
</dbReference>
<dbReference type="Proteomes" id="UP000032142">
    <property type="component" value="Unassembled WGS sequence"/>
</dbReference>
<organism evidence="1 2">
    <name type="scientific">Gossypium arboreum</name>
    <name type="common">Tree cotton</name>
    <name type="synonym">Gossypium nanking</name>
    <dbReference type="NCBI Taxonomy" id="29729"/>
    <lineage>
        <taxon>Eukaryota</taxon>
        <taxon>Viridiplantae</taxon>
        <taxon>Streptophyta</taxon>
        <taxon>Embryophyta</taxon>
        <taxon>Tracheophyta</taxon>
        <taxon>Spermatophyta</taxon>
        <taxon>Magnoliopsida</taxon>
        <taxon>eudicotyledons</taxon>
        <taxon>Gunneridae</taxon>
        <taxon>Pentapetalae</taxon>
        <taxon>rosids</taxon>
        <taxon>malvids</taxon>
        <taxon>Malvales</taxon>
        <taxon>Malvaceae</taxon>
        <taxon>Malvoideae</taxon>
        <taxon>Gossypium</taxon>
    </lineage>
</organism>